<reference evidence="2 3" key="1">
    <citation type="submission" date="2017-08" db="EMBL/GenBank/DDBJ databases">
        <title>WGS of Clinical strains of the CDC Group NO-1 linked to zoonotic infections in humans.</title>
        <authorList>
            <person name="Bernier A.-M."/>
            <person name="Bernard K."/>
        </authorList>
    </citation>
    <scope>NUCLEOTIDE SEQUENCE [LARGE SCALE GENOMIC DNA]</scope>
    <source>
        <strain evidence="2 3">NML03-0146</strain>
    </source>
</reference>
<dbReference type="Proteomes" id="UP000217999">
    <property type="component" value="Unassembled WGS sequence"/>
</dbReference>
<name>A0A2A2A9L7_9BURK</name>
<dbReference type="EMBL" id="NSJF01000002">
    <property type="protein sequence ID" value="PAT35230.1"/>
    <property type="molecule type" value="Genomic_DNA"/>
</dbReference>
<evidence type="ECO:0000313" key="2">
    <source>
        <dbReference type="EMBL" id="PAT35230.1"/>
    </source>
</evidence>
<evidence type="ECO:0000313" key="3">
    <source>
        <dbReference type="Proteomes" id="UP000217999"/>
    </source>
</evidence>
<feature type="domain" description="PoNi C-terminal" evidence="1">
    <location>
        <begin position="139"/>
        <end position="244"/>
    </location>
</feature>
<protein>
    <recommendedName>
        <fullName evidence="1">PoNi C-terminal domain-containing protein</fullName>
    </recommendedName>
</protein>
<dbReference type="Pfam" id="PF08929">
    <property type="entry name" value="PoNi_C"/>
    <property type="match status" value="1"/>
</dbReference>
<comment type="caution">
    <text evidence="2">The sequence shown here is derived from an EMBL/GenBank/DDBJ whole genome shotgun (WGS) entry which is preliminary data.</text>
</comment>
<dbReference type="AlphaFoldDB" id="A0A2A2A9L7"/>
<proteinExistence type="predicted"/>
<dbReference type="SUPFAM" id="SSF140731">
    <property type="entry name" value="PA2201 C-terminal domain-like"/>
    <property type="match status" value="1"/>
</dbReference>
<dbReference type="InterPro" id="IPR015025">
    <property type="entry name" value="PoNi_C"/>
</dbReference>
<gene>
    <name evidence="2" type="ORF">CK620_04875</name>
</gene>
<dbReference type="RefSeq" id="WP_095549347.1">
    <property type="nucleotide sequence ID" value="NZ_NSJF01000002.1"/>
</dbReference>
<dbReference type="InterPro" id="IPR028983">
    <property type="entry name" value="PA2201-like_C"/>
</dbReference>
<sequence>MIRDKHKDKAYFDKYISLRDAAIAKRLADVETFPNIEGRVDRAYTLVHDALISCIYRFSRGDSLEDIRPHVLLWIQAKEIQQRVIENTPAEFKKACEQYTKVTLDTVYDALTMMAFSAASRFTPEETHRLLNAIGHAGKDALIDEAARALGDVNRPVAAECAFPNVYAPLLEVWRSAPEQREALLQKYISSWKKKISPIYWSDNLEGAGGAYFGYWCFDIALVVILLNIPDAGLRKNQYYPTDLVDAATGSR</sequence>
<dbReference type="Gene3D" id="1.10.3920.10">
    <property type="entry name" value="PA2201 C-terminal domain-like"/>
    <property type="match status" value="1"/>
</dbReference>
<accession>A0A2A2A9L7</accession>
<evidence type="ECO:0000259" key="1">
    <source>
        <dbReference type="Pfam" id="PF08929"/>
    </source>
</evidence>
<organism evidence="2 3">
    <name type="scientific">Vandammella animalimorsus</name>
    <dbReference type="NCBI Taxonomy" id="2029117"/>
    <lineage>
        <taxon>Bacteria</taxon>
        <taxon>Pseudomonadati</taxon>
        <taxon>Pseudomonadota</taxon>
        <taxon>Betaproteobacteria</taxon>
        <taxon>Burkholderiales</taxon>
        <taxon>Comamonadaceae</taxon>
        <taxon>Vandammella</taxon>
    </lineage>
</organism>